<dbReference type="PANTHER" id="PTHR30055:SF234">
    <property type="entry name" value="HTH-TYPE TRANSCRIPTIONAL REGULATOR BETI"/>
    <property type="match status" value="1"/>
</dbReference>
<evidence type="ECO:0000256" key="3">
    <source>
        <dbReference type="ARBA" id="ARBA00023163"/>
    </source>
</evidence>
<accession>A0A5S9R7N2</accession>
<evidence type="ECO:0000256" key="1">
    <source>
        <dbReference type="ARBA" id="ARBA00023015"/>
    </source>
</evidence>
<keyword evidence="7" id="KW-1185">Reference proteome</keyword>
<keyword evidence="2 4" id="KW-0238">DNA-binding</keyword>
<reference evidence="6 7" key="1">
    <citation type="submission" date="2019-11" db="EMBL/GenBank/DDBJ databases">
        <authorList>
            <person name="Holert J."/>
        </authorList>
    </citation>
    <scope>NUCLEOTIDE SEQUENCE [LARGE SCALE GENOMIC DNA]</scope>
    <source>
        <strain evidence="6">BC8_1</strain>
    </source>
</reference>
<dbReference type="PROSITE" id="PS50977">
    <property type="entry name" value="HTH_TETR_2"/>
    <property type="match status" value="1"/>
</dbReference>
<dbReference type="PANTHER" id="PTHR30055">
    <property type="entry name" value="HTH-TYPE TRANSCRIPTIONAL REGULATOR RUTR"/>
    <property type="match status" value="1"/>
</dbReference>
<keyword evidence="1" id="KW-0805">Transcription regulation</keyword>
<dbReference type="InterPro" id="IPR009057">
    <property type="entry name" value="Homeodomain-like_sf"/>
</dbReference>
<keyword evidence="3" id="KW-0804">Transcription</keyword>
<evidence type="ECO:0000259" key="5">
    <source>
        <dbReference type="PROSITE" id="PS50977"/>
    </source>
</evidence>
<evidence type="ECO:0000313" key="6">
    <source>
        <dbReference type="EMBL" id="CAA0131952.1"/>
    </source>
</evidence>
<feature type="domain" description="HTH tetR-type" evidence="5">
    <location>
        <begin position="8"/>
        <end position="68"/>
    </location>
</feature>
<protein>
    <submittedName>
        <fullName evidence="6">HTH-type transcriptional regulator BetI</fullName>
    </submittedName>
</protein>
<name>A0A5S9R7N2_MYCVN</name>
<proteinExistence type="predicted"/>
<dbReference type="InterPro" id="IPR050109">
    <property type="entry name" value="HTH-type_TetR-like_transc_reg"/>
</dbReference>
<dbReference type="AlphaFoldDB" id="A0A5S9R7N2"/>
<dbReference type="Proteomes" id="UP000430146">
    <property type="component" value="Unassembled WGS sequence"/>
</dbReference>
<evidence type="ECO:0000256" key="2">
    <source>
        <dbReference type="ARBA" id="ARBA00023125"/>
    </source>
</evidence>
<dbReference type="SUPFAM" id="SSF46689">
    <property type="entry name" value="Homeodomain-like"/>
    <property type="match status" value="1"/>
</dbReference>
<evidence type="ECO:0000256" key="4">
    <source>
        <dbReference type="PROSITE-ProRule" id="PRU00335"/>
    </source>
</evidence>
<dbReference type="InterPro" id="IPR001647">
    <property type="entry name" value="HTH_TetR"/>
</dbReference>
<dbReference type="GO" id="GO:0000976">
    <property type="term" value="F:transcription cis-regulatory region binding"/>
    <property type="evidence" value="ECO:0007669"/>
    <property type="project" value="TreeGrafter"/>
</dbReference>
<feature type="DNA-binding region" description="H-T-H motif" evidence="4">
    <location>
        <begin position="31"/>
        <end position="50"/>
    </location>
</feature>
<evidence type="ECO:0000313" key="7">
    <source>
        <dbReference type="Proteomes" id="UP000430146"/>
    </source>
</evidence>
<organism evidence="6 7">
    <name type="scientific">Mycolicibacterium vanbaalenii</name>
    <name type="common">Mycobacterium vanbaalenii</name>
    <dbReference type="NCBI Taxonomy" id="110539"/>
    <lineage>
        <taxon>Bacteria</taxon>
        <taxon>Bacillati</taxon>
        <taxon>Actinomycetota</taxon>
        <taxon>Actinomycetes</taxon>
        <taxon>Mycobacteriales</taxon>
        <taxon>Mycobacteriaceae</taxon>
        <taxon>Mycolicibacterium</taxon>
    </lineage>
</organism>
<dbReference type="Gene3D" id="1.10.357.10">
    <property type="entry name" value="Tetracycline Repressor, domain 2"/>
    <property type="match status" value="1"/>
</dbReference>
<gene>
    <name evidence="6" type="primary">betI_2</name>
    <name evidence="6" type="ORF">AELLOGFF_01536</name>
</gene>
<dbReference type="Gene3D" id="1.10.10.60">
    <property type="entry name" value="Homeodomain-like"/>
    <property type="match status" value="1"/>
</dbReference>
<dbReference type="GO" id="GO:0003700">
    <property type="term" value="F:DNA-binding transcription factor activity"/>
    <property type="evidence" value="ECO:0007669"/>
    <property type="project" value="TreeGrafter"/>
</dbReference>
<dbReference type="RefSeq" id="WP_234897694.1">
    <property type="nucleotide sequence ID" value="NZ_CACSIP010000045.1"/>
</dbReference>
<sequence length="201" mass="22194">MPKCSEPDGDRRRIIDAAYRCLSEPHAGPIPMSAILREAEVSTRAFYRHFNSKDDLFLALLREECDAVARRVDCIAEEAVGTPADQLAAWIGEMFDVLVDPRQRMQLTVVDSDEVRMAKGYRKTREGAHATRERSLVVILDRGLADGSFPSTVPEFDAPAISAVVSRMMAAQAPDDLQRLKRAQSRVLDFALRAVGGVPPG</sequence>
<dbReference type="EMBL" id="CACSIP010000045">
    <property type="protein sequence ID" value="CAA0131952.1"/>
    <property type="molecule type" value="Genomic_DNA"/>
</dbReference>
<dbReference type="Pfam" id="PF00440">
    <property type="entry name" value="TetR_N"/>
    <property type="match status" value="1"/>
</dbReference>